<gene>
    <name evidence="1" type="ORF">GSI_00951</name>
</gene>
<dbReference type="AlphaFoldDB" id="A0A2G8SUL0"/>
<sequence>MQYSRCSTSLSGGDSRMSMSEWTPLLKTMLQSPDESMSSPMLRSPLLDTRIGEDEQRLVEVVVTLAVDEDDLVALDLAALLRTWPRTAPGPPVASRIWHALLRSLAWGKKASSALSRGIWRGSHATHKGPLTVQHPWQMQGRTSEHGDAEEEYGSVCTCAEGGAWRLGQESAEQALEV</sequence>
<reference evidence="1 2" key="1">
    <citation type="journal article" date="2015" name="Sci. Rep.">
        <title>Chromosome-level genome map provides insights into diverse defense mechanisms in the medicinal fungus Ganoderma sinense.</title>
        <authorList>
            <person name="Zhu Y."/>
            <person name="Xu J."/>
            <person name="Sun C."/>
            <person name="Zhou S."/>
            <person name="Xu H."/>
            <person name="Nelson D.R."/>
            <person name="Qian J."/>
            <person name="Song J."/>
            <person name="Luo H."/>
            <person name="Xiang L."/>
            <person name="Li Y."/>
            <person name="Xu Z."/>
            <person name="Ji A."/>
            <person name="Wang L."/>
            <person name="Lu S."/>
            <person name="Hayward A."/>
            <person name="Sun W."/>
            <person name="Li X."/>
            <person name="Schwartz D.C."/>
            <person name="Wang Y."/>
            <person name="Chen S."/>
        </authorList>
    </citation>
    <scope>NUCLEOTIDE SEQUENCE [LARGE SCALE GENOMIC DNA]</scope>
    <source>
        <strain evidence="1 2">ZZ0214-1</strain>
    </source>
</reference>
<dbReference type="EMBL" id="AYKW01000001">
    <property type="protein sequence ID" value="PIL37258.1"/>
    <property type="molecule type" value="Genomic_DNA"/>
</dbReference>
<dbReference type="Proteomes" id="UP000230002">
    <property type="component" value="Unassembled WGS sequence"/>
</dbReference>
<accession>A0A2G8SUL0</accession>
<proteinExistence type="predicted"/>
<evidence type="ECO:0000313" key="2">
    <source>
        <dbReference type="Proteomes" id="UP000230002"/>
    </source>
</evidence>
<evidence type="ECO:0000313" key="1">
    <source>
        <dbReference type="EMBL" id="PIL37258.1"/>
    </source>
</evidence>
<comment type="caution">
    <text evidence="1">The sequence shown here is derived from an EMBL/GenBank/DDBJ whole genome shotgun (WGS) entry which is preliminary data.</text>
</comment>
<keyword evidence="2" id="KW-1185">Reference proteome</keyword>
<protein>
    <submittedName>
        <fullName evidence="1">Uncharacterized protein</fullName>
    </submittedName>
</protein>
<organism evidence="1 2">
    <name type="scientific">Ganoderma sinense ZZ0214-1</name>
    <dbReference type="NCBI Taxonomy" id="1077348"/>
    <lineage>
        <taxon>Eukaryota</taxon>
        <taxon>Fungi</taxon>
        <taxon>Dikarya</taxon>
        <taxon>Basidiomycota</taxon>
        <taxon>Agaricomycotina</taxon>
        <taxon>Agaricomycetes</taxon>
        <taxon>Polyporales</taxon>
        <taxon>Polyporaceae</taxon>
        <taxon>Ganoderma</taxon>
    </lineage>
</organism>
<name>A0A2G8SUL0_9APHY</name>